<evidence type="ECO:0000256" key="4">
    <source>
        <dbReference type="ARBA" id="ARBA00023295"/>
    </source>
</evidence>
<protein>
    <recommendedName>
        <fullName evidence="5">Glycoside hydrolase family 38 central domain-containing protein</fullName>
    </recommendedName>
</protein>
<dbReference type="PANTHER" id="PTHR46017">
    <property type="entry name" value="ALPHA-MANNOSIDASE 2C1"/>
    <property type="match status" value="1"/>
</dbReference>
<evidence type="ECO:0000256" key="1">
    <source>
        <dbReference type="ARBA" id="ARBA00009792"/>
    </source>
</evidence>
<dbReference type="Pfam" id="PF07748">
    <property type="entry name" value="Glyco_hydro_38C"/>
    <property type="match status" value="1"/>
</dbReference>
<dbReference type="SUPFAM" id="SSF88688">
    <property type="entry name" value="Families 57/38 glycoside transferase middle domain"/>
    <property type="match status" value="1"/>
</dbReference>
<reference evidence="6 7" key="1">
    <citation type="submission" date="2018-08" db="EMBL/GenBank/DDBJ databases">
        <title>A genome reference for cultivated species of the human gut microbiota.</title>
        <authorList>
            <person name="Zou Y."/>
            <person name="Xue W."/>
            <person name="Luo G."/>
        </authorList>
    </citation>
    <scope>NUCLEOTIDE SEQUENCE [LARGE SCALE GENOMIC DNA]</scope>
    <source>
        <strain evidence="6 7">AF19-21</strain>
    </source>
</reference>
<dbReference type="InterPro" id="IPR028995">
    <property type="entry name" value="Glyco_hydro_57/38_cen_sf"/>
</dbReference>
<dbReference type="InterPro" id="IPR015341">
    <property type="entry name" value="Glyco_hydro_38_cen"/>
</dbReference>
<dbReference type="InterPro" id="IPR041147">
    <property type="entry name" value="GH38_C"/>
</dbReference>
<gene>
    <name evidence="6" type="ORF">DWX41_06185</name>
</gene>
<dbReference type="GeneID" id="93333344"/>
<dbReference type="GO" id="GO:0046872">
    <property type="term" value="F:metal ion binding"/>
    <property type="evidence" value="ECO:0007669"/>
    <property type="project" value="UniProtKB-KW"/>
</dbReference>
<dbReference type="GO" id="GO:0004559">
    <property type="term" value="F:alpha-mannosidase activity"/>
    <property type="evidence" value="ECO:0007669"/>
    <property type="project" value="InterPro"/>
</dbReference>
<dbReference type="Pfam" id="PF01074">
    <property type="entry name" value="Glyco_hydro_38N"/>
    <property type="match status" value="1"/>
</dbReference>
<dbReference type="Gene3D" id="2.70.98.30">
    <property type="entry name" value="Golgi alpha-mannosidase II, domain 4"/>
    <property type="match status" value="1"/>
</dbReference>
<dbReference type="InterPro" id="IPR000602">
    <property type="entry name" value="Glyco_hydro_38_N"/>
</dbReference>
<comment type="caution">
    <text evidence="6">The sequence shown here is derived from an EMBL/GenBank/DDBJ whole genome shotgun (WGS) entry which is preliminary data.</text>
</comment>
<dbReference type="InterPro" id="IPR011682">
    <property type="entry name" value="Glyco_hydro_38_C"/>
</dbReference>
<dbReference type="InterPro" id="IPR011013">
    <property type="entry name" value="Gal_mutarotase_sf_dom"/>
</dbReference>
<feature type="domain" description="Glycoside hydrolase family 38 central" evidence="5">
    <location>
        <begin position="286"/>
        <end position="365"/>
    </location>
</feature>
<keyword evidence="4" id="KW-0326">Glycosidase</keyword>
<evidence type="ECO:0000259" key="5">
    <source>
        <dbReference type="SMART" id="SM00872"/>
    </source>
</evidence>
<name>A0A3E2WZ61_9FIRM</name>
<dbReference type="InterPro" id="IPR011330">
    <property type="entry name" value="Glyco_hydro/deAcase_b/a-brl"/>
</dbReference>
<evidence type="ECO:0000256" key="3">
    <source>
        <dbReference type="ARBA" id="ARBA00022801"/>
    </source>
</evidence>
<dbReference type="PANTHER" id="PTHR46017:SF2">
    <property type="entry name" value="MANNOSYLGLYCERATE HYDROLASE"/>
    <property type="match status" value="1"/>
</dbReference>
<evidence type="ECO:0000313" key="7">
    <source>
        <dbReference type="Proteomes" id="UP000261111"/>
    </source>
</evidence>
<dbReference type="InterPro" id="IPR027291">
    <property type="entry name" value="Glyco_hydro_38_N_sf"/>
</dbReference>
<dbReference type="Gene3D" id="1.20.1270.50">
    <property type="entry name" value="Glycoside hydrolase family 38, central domain"/>
    <property type="match status" value="1"/>
</dbReference>
<proteinExistence type="inferred from homology"/>
<evidence type="ECO:0000313" key="6">
    <source>
        <dbReference type="EMBL" id="RGC33753.1"/>
    </source>
</evidence>
<accession>A0A3E2WZ61</accession>
<dbReference type="EMBL" id="QVIA01000005">
    <property type="protein sequence ID" value="RGC33753.1"/>
    <property type="molecule type" value="Genomic_DNA"/>
</dbReference>
<evidence type="ECO:0000256" key="2">
    <source>
        <dbReference type="ARBA" id="ARBA00022723"/>
    </source>
</evidence>
<keyword evidence="3" id="KW-0378">Hydrolase</keyword>
<comment type="similarity">
    <text evidence="1">Belongs to the glycosyl hydrolase 38 family.</text>
</comment>
<dbReference type="Pfam" id="PF17677">
    <property type="entry name" value="Glyco_hydro38C2"/>
    <property type="match status" value="1"/>
</dbReference>
<sequence length="901" mass="102769">MKKLKAHMICHTHWDREWYLTREQFRTKLVRLIDGLLDLVEEVPEYVSFMLDGQTIAIEDYLEIKPYCRERLFNALKTGKIICGPWYVLPDELLISGESHIRNYLKGAQVTAEAGHKMETAYLPDSFGHPAQMPQIAVGLGMHTMVFWRGASREMDKTEFYWESPFPDSRVLCIHMPHGYGNSGNLSSDMDITVPRVKELIESLGAKSTTDVVLLMNGSDHIIGQKDICEVVRQLNEQIPECYIELSTMENYLNELREQLEKRTKGSDPFALSAFRGEIRSGECSMLLGGTLSSRMYLKQRNDIVQNKAERYLEPLLALEKLSGREFDSCGYLDYIWKKILENHPHDSICGCSIDEVHREMMTRYACVEQLEDTLMHDTVVRNETKGQRADKRAAEIALFEPCVKEQPAYAELEICMDETLVQSVDYTKSVIVDCENSICHPDIPAGIRITDEAGRKIPHVILEAKKDYNTLYQDHTMPEIYKVNKFRVGVMLPGFTYGCHQLTAAPSDEPSDWAVRTEGSAIENEFYRLSAGEKGLILLDKRTQAEHEGFARMIDKGDAGDEYTYSWPEEDRECTIDGSALEVEKEIQEGICQALILRGNMILPEALSEDRRSRKKAMTKCSFAMKITLYSGINRIDCHLDFENNARDHRLQVQFPSGIRTKTSESYQIFDITERPVEVEVPEKWMEYPQSTHPNHGYVGIHDNCEAMSVGTTGLPEYEAVQTEAGTAVNLTLLRCVGWLSRTDLLTRHGNGGWTIETEEAQCIGNHSFDFCVVYHPNRTAEAFDVIERFRCPVYTQSLKNGCRSLLAEEHAGNFMNKLPEGVQLSALKISERQDGVILRIYSILDDRQEVVLPVQPGMDKVYMANLAEEKQKKLEVRNGEIRFEIKTGQIITLYIETKP</sequence>
<dbReference type="Gene3D" id="2.60.40.2220">
    <property type="match status" value="1"/>
</dbReference>
<dbReference type="Pfam" id="PF09261">
    <property type="entry name" value="Alpha-mann_mid"/>
    <property type="match status" value="1"/>
</dbReference>
<dbReference type="SMART" id="SM00872">
    <property type="entry name" value="Alpha-mann_mid"/>
    <property type="match status" value="1"/>
</dbReference>
<organism evidence="6 7">
    <name type="scientific">Hungatella hathewayi</name>
    <dbReference type="NCBI Taxonomy" id="154046"/>
    <lineage>
        <taxon>Bacteria</taxon>
        <taxon>Bacillati</taxon>
        <taxon>Bacillota</taxon>
        <taxon>Clostridia</taxon>
        <taxon>Lachnospirales</taxon>
        <taxon>Lachnospiraceae</taxon>
        <taxon>Hungatella</taxon>
    </lineage>
</organism>
<dbReference type="GO" id="GO:0006013">
    <property type="term" value="P:mannose metabolic process"/>
    <property type="evidence" value="ECO:0007669"/>
    <property type="project" value="InterPro"/>
</dbReference>
<dbReference type="Proteomes" id="UP000261111">
    <property type="component" value="Unassembled WGS sequence"/>
</dbReference>
<dbReference type="SUPFAM" id="SSF74650">
    <property type="entry name" value="Galactose mutarotase-like"/>
    <property type="match status" value="1"/>
</dbReference>
<dbReference type="GO" id="GO:0009313">
    <property type="term" value="P:oligosaccharide catabolic process"/>
    <property type="evidence" value="ECO:0007669"/>
    <property type="project" value="TreeGrafter"/>
</dbReference>
<dbReference type="SUPFAM" id="SSF88713">
    <property type="entry name" value="Glycoside hydrolase/deacetylase"/>
    <property type="match status" value="1"/>
</dbReference>
<dbReference type="InterPro" id="IPR037094">
    <property type="entry name" value="Glyco_hydro_38_cen_sf"/>
</dbReference>
<dbReference type="GO" id="GO:0030246">
    <property type="term" value="F:carbohydrate binding"/>
    <property type="evidence" value="ECO:0007669"/>
    <property type="project" value="InterPro"/>
</dbReference>
<keyword evidence="2" id="KW-0479">Metal-binding</keyword>
<dbReference type="RefSeq" id="WP_025655313.1">
    <property type="nucleotide sequence ID" value="NZ_QVIA01000005.1"/>
</dbReference>
<dbReference type="Gene3D" id="3.20.110.10">
    <property type="entry name" value="Glycoside hydrolase 38, N terminal domain"/>
    <property type="match status" value="1"/>
</dbReference>
<dbReference type="AlphaFoldDB" id="A0A3E2WZ61"/>